<dbReference type="EMBL" id="CM045875">
    <property type="protein sequence ID" value="KAI7943562.1"/>
    <property type="molecule type" value="Genomic_DNA"/>
</dbReference>
<evidence type="ECO:0000313" key="2">
    <source>
        <dbReference type="Proteomes" id="UP001060170"/>
    </source>
</evidence>
<organism evidence="1 2">
    <name type="scientific">Puccinia striiformis f. sp. tritici</name>
    <dbReference type="NCBI Taxonomy" id="168172"/>
    <lineage>
        <taxon>Eukaryota</taxon>
        <taxon>Fungi</taxon>
        <taxon>Dikarya</taxon>
        <taxon>Basidiomycota</taxon>
        <taxon>Pucciniomycotina</taxon>
        <taxon>Pucciniomycetes</taxon>
        <taxon>Pucciniales</taxon>
        <taxon>Pucciniaceae</taxon>
        <taxon>Puccinia</taxon>
    </lineage>
</organism>
<reference evidence="2" key="1">
    <citation type="journal article" date="2018" name="BMC Genomics">
        <title>Genomic insights into host adaptation between the wheat stripe rust pathogen (Puccinia striiformis f. sp. tritici) and the barley stripe rust pathogen (Puccinia striiformis f. sp. hordei).</title>
        <authorList>
            <person name="Xia C."/>
            <person name="Wang M."/>
            <person name="Yin C."/>
            <person name="Cornejo O.E."/>
            <person name="Hulbert S.H."/>
            <person name="Chen X."/>
        </authorList>
    </citation>
    <scope>NUCLEOTIDE SEQUENCE [LARGE SCALE GENOMIC DNA]</scope>
    <source>
        <strain evidence="2">93-210</strain>
    </source>
</reference>
<proteinExistence type="predicted"/>
<accession>A0ACC0E1M6</accession>
<dbReference type="Proteomes" id="UP001060170">
    <property type="component" value="Chromosome 11"/>
</dbReference>
<sequence>MVEQQTKVKVPGIPDIDKLSRLLWRHLTGNKSSKSNTQIDKLLTPEIKVRFAFLRLATIENLLDGNARNHSQWLEIDSLLAALRGQSHEYIKVWRLLVSERDHELFATSPMYDDSTSATLQTKLCPTDADVHARMLNQPCC</sequence>
<reference evidence="1 2" key="3">
    <citation type="journal article" date="2022" name="Microbiol. Spectr.">
        <title>Folding features and dynamics of 3D genome architecture in plant fungal pathogens.</title>
        <authorList>
            <person name="Xia C."/>
        </authorList>
    </citation>
    <scope>NUCLEOTIDE SEQUENCE [LARGE SCALE GENOMIC DNA]</scope>
    <source>
        <strain evidence="1 2">93-210</strain>
    </source>
</reference>
<protein>
    <submittedName>
        <fullName evidence="1">Uncharacterized protein</fullName>
    </submittedName>
</protein>
<name>A0ACC0E1M6_9BASI</name>
<reference evidence="2" key="2">
    <citation type="journal article" date="2018" name="Mol. Plant Microbe Interact.">
        <title>Genome sequence resources for the wheat stripe rust pathogen (Puccinia striiformis f. sp. tritici) and the barley stripe rust pathogen (Puccinia striiformis f. sp. hordei).</title>
        <authorList>
            <person name="Xia C."/>
            <person name="Wang M."/>
            <person name="Yin C."/>
            <person name="Cornejo O.E."/>
            <person name="Hulbert S.H."/>
            <person name="Chen X."/>
        </authorList>
    </citation>
    <scope>NUCLEOTIDE SEQUENCE [LARGE SCALE GENOMIC DNA]</scope>
    <source>
        <strain evidence="2">93-210</strain>
    </source>
</reference>
<gene>
    <name evidence="1" type="ORF">MJO28_011090</name>
</gene>
<evidence type="ECO:0000313" key="1">
    <source>
        <dbReference type="EMBL" id="KAI7943562.1"/>
    </source>
</evidence>
<comment type="caution">
    <text evidence="1">The sequence shown here is derived from an EMBL/GenBank/DDBJ whole genome shotgun (WGS) entry which is preliminary data.</text>
</comment>
<keyword evidence="2" id="KW-1185">Reference proteome</keyword>